<proteinExistence type="predicted"/>
<name>A0A9W5U1U9_9BACI</name>
<keyword evidence="3" id="KW-1185">Reference proteome</keyword>
<comment type="caution">
    <text evidence="2">The sequence shown here is derived from an EMBL/GenBank/DDBJ whole genome shotgun (WGS) entry which is preliminary data.</text>
</comment>
<dbReference type="AlphaFoldDB" id="A0A9W5U1U9"/>
<dbReference type="EMBL" id="BMJD01000080">
    <property type="protein sequence ID" value="GGB62918.1"/>
    <property type="molecule type" value="Genomic_DNA"/>
</dbReference>
<reference evidence="2" key="1">
    <citation type="journal article" date="2014" name="Int. J. Syst. Evol. Microbiol.">
        <title>Complete genome sequence of Corynebacterium casei LMG S-19264T (=DSM 44701T), isolated from a smear-ripened cheese.</title>
        <authorList>
            <consortium name="US DOE Joint Genome Institute (JGI-PGF)"/>
            <person name="Walter F."/>
            <person name="Albersmeier A."/>
            <person name="Kalinowski J."/>
            <person name="Ruckert C."/>
        </authorList>
    </citation>
    <scope>NUCLEOTIDE SEQUENCE</scope>
    <source>
        <strain evidence="2">CGMCC 1.15454</strain>
    </source>
</reference>
<feature type="region of interest" description="Disordered" evidence="1">
    <location>
        <begin position="1"/>
        <end position="20"/>
    </location>
</feature>
<dbReference type="Proteomes" id="UP000621492">
    <property type="component" value="Unassembled WGS sequence"/>
</dbReference>
<accession>A0A9W5U1U9</accession>
<gene>
    <name evidence="2" type="ORF">GCM10011409_45080</name>
</gene>
<organism evidence="2 3">
    <name type="scientific">Lentibacillus populi</name>
    <dbReference type="NCBI Taxonomy" id="1827502"/>
    <lineage>
        <taxon>Bacteria</taxon>
        <taxon>Bacillati</taxon>
        <taxon>Bacillota</taxon>
        <taxon>Bacilli</taxon>
        <taxon>Bacillales</taxon>
        <taxon>Bacillaceae</taxon>
        <taxon>Lentibacillus</taxon>
    </lineage>
</organism>
<reference evidence="2" key="2">
    <citation type="submission" date="2020-09" db="EMBL/GenBank/DDBJ databases">
        <authorList>
            <person name="Sun Q."/>
            <person name="Zhou Y."/>
        </authorList>
    </citation>
    <scope>NUCLEOTIDE SEQUENCE</scope>
    <source>
        <strain evidence="2">CGMCC 1.15454</strain>
    </source>
</reference>
<evidence type="ECO:0000313" key="2">
    <source>
        <dbReference type="EMBL" id="GGB62918.1"/>
    </source>
</evidence>
<sequence length="72" mass="7701">MLKKSPNLSLEDRGDAAPGTGLAQDVGGFNIRSSIANFSAHHLSFGGFLNILNTDSLNRRLRKLADAGSMEK</sequence>
<protein>
    <submittedName>
        <fullName evidence="2">Uncharacterized protein</fullName>
    </submittedName>
</protein>
<evidence type="ECO:0000256" key="1">
    <source>
        <dbReference type="SAM" id="MobiDB-lite"/>
    </source>
</evidence>
<evidence type="ECO:0000313" key="3">
    <source>
        <dbReference type="Proteomes" id="UP000621492"/>
    </source>
</evidence>